<evidence type="ECO:0000313" key="2">
    <source>
        <dbReference type="Proteomes" id="UP001165060"/>
    </source>
</evidence>
<protein>
    <recommendedName>
        <fullName evidence="3">HMA domain-containing protein</fullName>
    </recommendedName>
</protein>
<accession>A0ABQ6NAB1</accession>
<comment type="caution">
    <text evidence="1">The sequence shown here is derived from an EMBL/GenBank/DDBJ whole genome shotgun (WGS) entry which is preliminary data.</text>
</comment>
<dbReference type="SUPFAM" id="SSF55008">
    <property type="entry name" value="HMA, heavy metal-associated domain"/>
    <property type="match status" value="1"/>
</dbReference>
<evidence type="ECO:0000313" key="1">
    <source>
        <dbReference type="EMBL" id="GMI50686.1"/>
    </source>
</evidence>
<dbReference type="EMBL" id="BRYB01006512">
    <property type="protein sequence ID" value="GMI50686.1"/>
    <property type="molecule type" value="Genomic_DNA"/>
</dbReference>
<reference evidence="1 2" key="1">
    <citation type="journal article" date="2023" name="Commun. Biol.">
        <title>Genome analysis of Parmales, the sister group of diatoms, reveals the evolutionary specialization of diatoms from phago-mixotrophs to photoautotrophs.</title>
        <authorList>
            <person name="Ban H."/>
            <person name="Sato S."/>
            <person name="Yoshikawa S."/>
            <person name="Yamada K."/>
            <person name="Nakamura Y."/>
            <person name="Ichinomiya M."/>
            <person name="Sato N."/>
            <person name="Blanc-Mathieu R."/>
            <person name="Endo H."/>
            <person name="Kuwata A."/>
            <person name="Ogata H."/>
        </authorList>
    </citation>
    <scope>NUCLEOTIDE SEQUENCE [LARGE SCALE GENOMIC DNA]</scope>
</reference>
<dbReference type="Proteomes" id="UP001165060">
    <property type="component" value="Unassembled WGS sequence"/>
</dbReference>
<keyword evidence="2" id="KW-1185">Reference proteome</keyword>
<name>A0ABQ6NAB1_9STRA</name>
<feature type="non-terminal residue" evidence="1">
    <location>
        <position position="76"/>
    </location>
</feature>
<proteinExistence type="predicted"/>
<organism evidence="1 2">
    <name type="scientific">Tetraparma gracilis</name>
    <dbReference type="NCBI Taxonomy" id="2962635"/>
    <lineage>
        <taxon>Eukaryota</taxon>
        <taxon>Sar</taxon>
        <taxon>Stramenopiles</taxon>
        <taxon>Ochrophyta</taxon>
        <taxon>Bolidophyceae</taxon>
        <taxon>Parmales</taxon>
        <taxon>Triparmaceae</taxon>
        <taxon>Tetraparma</taxon>
    </lineage>
</organism>
<dbReference type="InterPro" id="IPR036163">
    <property type="entry name" value="HMA_dom_sf"/>
</dbReference>
<evidence type="ECO:0008006" key="3">
    <source>
        <dbReference type="Google" id="ProtNLM"/>
    </source>
</evidence>
<sequence>MSTSAVLSTSGMCCSSEIPEVTELAESLHCTGVSVSVKDKTVSLSVPPSTTPALVAALLTKSGFPSTVLSSTPPPP</sequence>
<gene>
    <name evidence="1" type="ORF">TeGR_g1125</name>
</gene>